<evidence type="ECO:0000313" key="2">
    <source>
        <dbReference type="Proteomes" id="UP000814140"/>
    </source>
</evidence>
<gene>
    <name evidence="1" type="ORF">BV25DRAFT_1161814</name>
</gene>
<dbReference type="Proteomes" id="UP000814140">
    <property type="component" value="Unassembled WGS sequence"/>
</dbReference>
<keyword evidence="2" id="KW-1185">Reference proteome</keyword>
<evidence type="ECO:0000313" key="1">
    <source>
        <dbReference type="EMBL" id="KAI0059256.1"/>
    </source>
</evidence>
<comment type="caution">
    <text evidence="1">The sequence shown here is derived from an EMBL/GenBank/DDBJ whole genome shotgun (WGS) entry which is preliminary data.</text>
</comment>
<name>A0ACB8SU62_9AGAM</name>
<organism evidence="1 2">
    <name type="scientific">Artomyces pyxidatus</name>
    <dbReference type="NCBI Taxonomy" id="48021"/>
    <lineage>
        <taxon>Eukaryota</taxon>
        <taxon>Fungi</taxon>
        <taxon>Dikarya</taxon>
        <taxon>Basidiomycota</taxon>
        <taxon>Agaricomycotina</taxon>
        <taxon>Agaricomycetes</taxon>
        <taxon>Russulales</taxon>
        <taxon>Auriscalpiaceae</taxon>
        <taxon>Artomyces</taxon>
    </lineage>
</organism>
<protein>
    <submittedName>
        <fullName evidence="1">Uncharacterized protein</fullName>
    </submittedName>
</protein>
<reference evidence="1" key="1">
    <citation type="submission" date="2021-03" db="EMBL/GenBank/DDBJ databases">
        <authorList>
            <consortium name="DOE Joint Genome Institute"/>
            <person name="Ahrendt S."/>
            <person name="Looney B.P."/>
            <person name="Miyauchi S."/>
            <person name="Morin E."/>
            <person name="Drula E."/>
            <person name="Courty P.E."/>
            <person name="Chicoki N."/>
            <person name="Fauchery L."/>
            <person name="Kohler A."/>
            <person name="Kuo A."/>
            <person name="Labutti K."/>
            <person name="Pangilinan J."/>
            <person name="Lipzen A."/>
            <person name="Riley R."/>
            <person name="Andreopoulos W."/>
            <person name="He G."/>
            <person name="Johnson J."/>
            <person name="Barry K.W."/>
            <person name="Grigoriev I.V."/>
            <person name="Nagy L."/>
            <person name="Hibbett D."/>
            <person name="Henrissat B."/>
            <person name="Matheny P.B."/>
            <person name="Labbe J."/>
            <person name="Martin F."/>
        </authorList>
    </citation>
    <scope>NUCLEOTIDE SEQUENCE</scope>
    <source>
        <strain evidence="1">HHB10654</strain>
    </source>
</reference>
<reference evidence="1" key="2">
    <citation type="journal article" date="2022" name="New Phytol.">
        <title>Evolutionary transition to the ectomycorrhizal habit in the genomes of a hyperdiverse lineage of mushroom-forming fungi.</title>
        <authorList>
            <person name="Looney B."/>
            <person name="Miyauchi S."/>
            <person name="Morin E."/>
            <person name="Drula E."/>
            <person name="Courty P.E."/>
            <person name="Kohler A."/>
            <person name="Kuo A."/>
            <person name="LaButti K."/>
            <person name="Pangilinan J."/>
            <person name="Lipzen A."/>
            <person name="Riley R."/>
            <person name="Andreopoulos W."/>
            <person name="He G."/>
            <person name="Johnson J."/>
            <person name="Nolan M."/>
            <person name="Tritt A."/>
            <person name="Barry K.W."/>
            <person name="Grigoriev I.V."/>
            <person name="Nagy L.G."/>
            <person name="Hibbett D."/>
            <person name="Henrissat B."/>
            <person name="Matheny P.B."/>
            <person name="Labbe J."/>
            <person name="Martin F.M."/>
        </authorList>
    </citation>
    <scope>NUCLEOTIDE SEQUENCE</scope>
    <source>
        <strain evidence="1">HHB10654</strain>
    </source>
</reference>
<dbReference type="EMBL" id="MU277228">
    <property type="protein sequence ID" value="KAI0059256.1"/>
    <property type="molecule type" value="Genomic_DNA"/>
</dbReference>
<proteinExistence type="predicted"/>
<accession>A0ACB8SU62</accession>
<sequence length="267" mass="29299">MIPWLSKVWVSTKNNLRVPWIAFCIVVLSAATCIGVIVGWTLRTRLLRGAPTSIFSGRVVGLEMDLIAVDPLASVITLDWTINDDTCIYNSQGQLRSRDHIIACPIVNVYFDPNLFNPSQGGQLGTSLASNNVASTPIFQYNASAYALDISASLAVFRTEMYLYSDPTHIQSSLKNYPFDQYYANVYMFGRTNDTNAPVGLSVSYRAGVAFGFTASVEAPDLTDDILNVEGRTNIFIDIPDTTGEVVCHHDHSGDVADQFGSYGHHD</sequence>